<feature type="coiled-coil region" evidence="1">
    <location>
        <begin position="35"/>
        <end position="98"/>
    </location>
</feature>
<keyword evidence="3" id="KW-1185">Reference proteome</keyword>
<accession>A0A395NC85</accession>
<dbReference type="OrthoDB" id="3045089at2759"/>
<evidence type="ECO:0000256" key="1">
    <source>
        <dbReference type="SAM" id="Coils"/>
    </source>
</evidence>
<evidence type="ECO:0000313" key="3">
    <source>
        <dbReference type="Proteomes" id="UP000266272"/>
    </source>
</evidence>
<evidence type="ECO:0000313" key="2">
    <source>
        <dbReference type="EMBL" id="RFU73705.1"/>
    </source>
</evidence>
<reference evidence="2 3" key="1">
    <citation type="journal article" date="2018" name="PLoS Pathog.">
        <title>Evolution of structural diversity of trichothecenes, a family of toxins produced by plant pathogenic and entomopathogenic fungi.</title>
        <authorList>
            <person name="Proctor R.H."/>
            <person name="McCormick S.P."/>
            <person name="Kim H.S."/>
            <person name="Cardoza R.E."/>
            <person name="Stanley A.M."/>
            <person name="Lindo L."/>
            <person name="Kelly A."/>
            <person name="Brown D.W."/>
            <person name="Lee T."/>
            <person name="Vaughan M.M."/>
            <person name="Alexander N.J."/>
            <person name="Busman M."/>
            <person name="Gutierrez S."/>
        </authorList>
    </citation>
    <scope>NUCLEOTIDE SEQUENCE [LARGE SCALE GENOMIC DNA]</scope>
    <source>
        <strain evidence="2 3">IBT 40837</strain>
    </source>
</reference>
<proteinExistence type="predicted"/>
<dbReference type="AlphaFoldDB" id="A0A395NC85"/>
<comment type="caution">
    <text evidence="2">The sequence shown here is derived from an EMBL/GenBank/DDBJ whole genome shotgun (WGS) entry which is preliminary data.</text>
</comment>
<sequence>MASSSGIDDAISVGKLCWELYSKVYKVSRDAPEELRGLSQELGNLHNTIQLLTEELKDEGSTLLQSGEVRISSVRRIMEQSEETLNKMQRLSERYVELQTPADAREKRRTFRILWDQLKYSRELHNINDLRSKLMLHNSQLTLILQGAQNSSLERIEKQNAQTDKKLDELRQMFTSDRAARDRPLLTAPLDPDIVLELTNIFLQKAESDNRPWASIGIDDWLQAGRWWLMKAQSQLDANNQHDAKSTTYNQGYANLLKACWILTDIIAIHPQRTHIGSSNDQRAYYIQRFAQVGNPGGH</sequence>
<organism evidence="2 3">
    <name type="scientific">Trichoderma arundinaceum</name>
    <dbReference type="NCBI Taxonomy" id="490622"/>
    <lineage>
        <taxon>Eukaryota</taxon>
        <taxon>Fungi</taxon>
        <taxon>Dikarya</taxon>
        <taxon>Ascomycota</taxon>
        <taxon>Pezizomycotina</taxon>
        <taxon>Sordariomycetes</taxon>
        <taxon>Hypocreomycetidae</taxon>
        <taxon>Hypocreales</taxon>
        <taxon>Hypocreaceae</taxon>
        <taxon>Trichoderma</taxon>
    </lineage>
</organism>
<protein>
    <recommendedName>
        <fullName evidence="4">Fungal N-terminal domain-containing protein</fullName>
    </recommendedName>
</protein>
<dbReference type="STRING" id="490622.A0A395NC85"/>
<dbReference type="EMBL" id="PXOA01000616">
    <property type="protein sequence ID" value="RFU73705.1"/>
    <property type="molecule type" value="Genomic_DNA"/>
</dbReference>
<gene>
    <name evidence="2" type="ORF">TARUN_8545</name>
</gene>
<name>A0A395NC85_TRIAR</name>
<dbReference type="Proteomes" id="UP000266272">
    <property type="component" value="Unassembled WGS sequence"/>
</dbReference>
<evidence type="ECO:0008006" key="4">
    <source>
        <dbReference type="Google" id="ProtNLM"/>
    </source>
</evidence>
<keyword evidence="1" id="KW-0175">Coiled coil</keyword>